<gene>
    <name evidence="4" type="ORF">SAMN04488546_3118</name>
</gene>
<keyword evidence="5" id="KW-1185">Reference proteome</keyword>
<dbReference type="AlphaFoldDB" id="A0A1I0G0Q0"/>
<feature type="transmembrane region" description="Helical" evidence="2">
    <location>
        <begin position="292"/>
        <end position="311"/>
    </location>
</feature>
<dbReference type="InterPro" id="IPR003675">
    <property type="entry name" value="Rce1/LyrA-like_dom"/>
</dbReference>
<feature type="domain" description="CAAX prenyl protease 2/Lysostaphin resistance protein A-like" evidence="3">
    <location>
        <begin position="233"/>
        <end position="328"/>
    </location>
</feature>
<feature type="region of interest" description="Disordered" evidence="1">
    <location>
        <begin position="1"/>
        <end position="25"/>
    </location>
</feature>
<organism evidence="4 5">
    <name type="scientific">Geodermatophilus poikilotrophus</name>
    <dbReference type="NCBI Taxonomy" id="1333667"/>
    <lineage>
        <taxon>Bacteria</taxon>
        <taxon>Bacillati</taxon>
        <taxon>Actinomycetota</taxon>
        <taxon>Actinomycetes</taxon>
        <taxon>Geodermatophilales</taxon>
        <taxon>Geodermatophilaceae</taxon>
        <taxon>Geodermatophilus</taxon>
    </lineage>
</organism>
<proteinExistence type="predicted"/>
<dbReference type="GO" id="GO:0080120">
    <property type="term" value="P:CAAX-box protein maturation"/>
    <property type="evidence" value="ECO:0007669"/>
    <property type="project" value="UniProtKB-ARBA"/>
</dbReference>
<evidence type="ECO:0000256" key="2">
    <source>
        <dbReference type="SAM" id="Phobius"/>
    </source>
</evidence>
<feature type="transmembrane region" description="Helical" evidence="2">
    <location>
        <begin position="109"/>
        <end position="132"/>
    </location>
</feature>
<feature type="transmembrane region" description="Helical" evidence="2">
    <location>
        <begin position="349"/>
        <end position="369"/>
    </location>
</feature>
<keyword evidence="2" id="KW-0812">Transmembrane</keyword>
<feature type="transmembrane region" description="Helical" evidence="2">
    <location>
        <begin position="193"/>
        <end position="218"/>
    </location>
</feature>
<accession>A0A1I0G0Q0</accession>
<dbReference type="RefSeq" id="WP_091445573.1">
    <property type="nucleotide sequence ID" value="NZ_FOIE01000006.1"/>
</dbReference>
<keyword evidence="2" id="KW-0472">Membrane</keyword>
<evidence type="ECO:0000313" key="5">
    <source>
        <dbReference type="Proteomes" id="UP000198507"/>
    </source>
</evidence>
<protein>
    <recommendedName>
        <fullName evidence="3">CAAX prenyl protease 2/Lysostaphin resistance protein A-like domain-containing protein</fullName>
    </recommendedName>
</protein>
<name>A0A1I0G0Q0_9ACTN</name>
<feature type="transmembrane region" description="Helical" evidence="2">
    <location>
        <begin position="152"/>
        <end position="172"/>
    </location>
</feature>
<evidence type="ECO:0000259" key="3">
    <source>
        <dbReference type="Pfam" id="PF02517"/>
    </source>
</evidence>
<keyword evidence="2" id="KW-1133">Transmembrane helix</keyword>
<feature type="transmembrane region" description="Helical" evidence="2">
    <location>
        <begin position="269"/>
        <end position="286"/>
    </location>
</feature>
<evidence type="ECO:0000313" key="4">
    <source>
        <dbReference type="EMBL" id="SET64125.1"/>
    </source>
</evidence>
<evidence type="ECO:0000256" key="1">
    <source>
        <dbReference type="SAM" id="MobiDB-lite"/>
    </source>
</evidence>
<dbReference type="GO" id="GO:0004175">
    <property type="term" value="F:endopeptidase activity"/>
    <property type="evidence" value="ECO:0007669"/>
    <property type="project" value="UniProtKB-ARBA"/>
</dbReference>
<reference evidence="5" key="1">
    <citation type="submission" date="2016-10" db="EMBL/GenBank/DDBJ databases">
        <authorList>
            <person name="Varghese N."/>
            <person name="Submissions S."/>
        </authorList>
    </citation>
    <scope>NUCLEOTIDE SEQUENCE [LARGE SCALE GENOMIC DNA]</scope>
    <source>
        <strain evidence="5">DSM 44209</strain>
    </source>
</reference>
<dbReference type="Pfam" id="PF02517">
    <property type="entry name" value="Rce1-like"/>
    <property type="match status" value="1"/>
</dbReference>
<dbReference type="EMBL" id="FOIE01000006">
    <property type="protein sequence ID" value="SET64125.1"/>
    <property type="molecule type" value="Genomic_DNA"/>
</dbReference>
<dbReference type="Proteomes" id="UP000198507">
    <property type="component" value="Unassembled WGS sequence"/>
</dbReference>
<feature type="transmembrane region" description="Helical" evidence="2">
    <location>
        <begin position="230"/>
        <end position="248"/>
    </location>
</feature>
<sequence length="419" mass="44101">MSAAVPPGWPAADDEPYRGPPPTGPYGAPPYVPGALYGVQAPPPTGVGAGPVPWPLGPVPLQPGPHTAPPWGPPPGMQWQPAPGTPPHDTPVEFLQAMRSRSWRWWRPLLGLLLFTAVYLVAAVVVIVAGFAVGAFPDPTAIDPTDLTDPTLLLLTNLSLIVAIPCVWLAWVAAHGMRPGWSSSVLARLRWRLLLPSTLLSLPTLGLGLLLSVLLGFVAGDWEATGPVAGFGWLLLVVLLTTPLQSAAEEYVFRGYLSQAIAGWVGRPQAGAVVAGVLTAALFSAAHLPPDVWTFLDRFAFGLAASAVVWLTGGLEAAIVLHAANNVVVFLLAGSLGEGVATESVADGTGVLVVLVDLLALAAYVALVARSRRRLRPEVRSAAFDLRPPSPRGVPWPSPVIGYGVVQRREVQYHPWGMG</sequence>